<dbReference type="InterPro" id="IPR005018">
    <property type="entry name" value="DOMON_domain"/>
</dbReference>
<dbReference type="SMART" id="SM00665">
    <property type="entry name" value="B561"/>
    <property type="match status" value="1"/>
</dbReference>
<keyword evidence="13" id="KW-1185">Reference proteome</keyword>
<evidence type="ECO:0000313" key="12">
    <source>
        <dbReference type="EMBL" id="CAA7396649.1"/>
    </source>
</evidence>
<keyword evidence="7 8" id="KW-0472">Membrane</keyword>
<dbReference type="PANTHER" id="PTHR23130">
    <property type="entry name" value="CYTOCHROME B561 AND DOMON DOMAIN-CONTAINING PROTEIN"/>
    <property type="match status" value="1"/>
</dbReference>
<feature type="domain" description="Cytochrome b561" evidence="11">
    <location>
        <begin position="186"/>
        <end position="378"/>
    </location>
</feature>
<proteinExistence type="predicted"/>
<evidence type="ECO:0000256" key="5">
    <source>
        <dbReference type="ARBA" id="ARBA00022982"/>
    </source>
</evidence>
<feature type="transmembrane region" description="Helical" evidence="8">
    <location>
        <begin position="352"/>
        <end position="375"/>
    </location>
</feature>
<dbReference type="InterPro" id="IPR006593">
    <property type="entry name" value="Cyt_b561/ferric_Rdtase_TM"/>
</dbReference>
<dbReference type="PROSITE" id="PS50939">
    <property type="entry name" value="CYTOCHROME_B561"/>
    <property type="match status" value="1"/>
</dbReference>
<dbReference type="InterPro" id="IPR045266">
    <property type="entry name" value="DOH_DOMON"/>
</dbReference>
<feature type="transmembrane region" description="Helical" evidence="8">
    <location>
        <begin position="286"/>
        <end position="306"/>
    </location>
</feature>
<dbReference type="Proteomes" id="UP000663760">
    <property type="component" value="Chromosome 5"/>
</dbReference>
<evidence type="ECO:0000259" key="10">
    <source>
        <dbReference type="PROSITE" id="PS50836"/>
    </source>
</evidence>
<dbReference type="CDD" id="cd08760">
    <property type="entry name" value="Cyt_b561_FRRS1_like"/>
    <property type="match status" value="1"/>
</dbReference>
<sequence length="384" mass="40793">MRVSFVAIFFCGLLLGSSSVNGDDDDNGGSSPLSPSSSVPCSLPLDVSSKLLPFNTSSLICSSVWSSQGFTLMYKQSGPSLWSFVLTAPDNNVYIAIGFSSKGRMIGSDAVAGWVPSSGAGVVKRYTLGGYSPGACPPDQGNLRLVDGKSQIISQSSRLYLAFQLNTSQPESNLIYAIGPSGQLPSSDSLLPAHVASTSTSLNYATGESSSVVASSNLQRFHGVAGMLGWGVLLLIGVAIARFCKRWDPFWFYGHLSLQLSGFALGIACVISGFSLEDKVGVDVDVHKSLGVLILVLGCLQVTALLARPDKGSKMRRYWNWFHHYVGRAAIAFAIGNIFYGFSLSNEAVSWSIGYGAFLGILLAVCLVLEVCAILRNRESSHSV</sequence>
<evidence type="ECO:0000256" key="8">
    <source>
        <dbReference type="SAM" id="Phobius"/>
    </source>
</evidence>
<dbReference type="Gene3D" id="1.20.120.1770">
    <property type="match status" value="1"/>
</dbReference>
<feature type="chain" id="PRO_5029670407" evidence="9">
    <location>
        <begin position="23"/>
        <end position="384"/>
    </location>
</feature>
<evidence type="ECO:0000256" key="4">
    <source>
        <dbReference type="ARBA" id="ARBA00022729"/>
    </source>
</evidence>
<organism evidence="12 13">
    <name type="scientific">Spirodela intermedia</name>
    <name type="common">Intermediate duckweed</name>
    <dbReference type="NCBI Taxonomy" id="51605"/>
    <lineage>
        <taxon>Eukaryota</taxon>
        <taxon>Viridiplantae</taxon>
        <taxon>Streptophyta</taxon>
        <taxon>Embryophyta</taxon>
        <taxon>Tracheophyta</taxon>
        <taxon>Spermatophyta</taxon>
        <taxon>Magnoliopsida</taxon>
        <taxon>Liliopsida</taxon>
        <taxon>Araceae</taxon>
        <taxon>Lemnoideae</taxon>
        <taxon>Spirodela</taxon>
    </lineage>
</organism>
<name>A0A7I8KFT5_SPIIN</name>
<reference evidence="12" key="1">
    <citation type="submission" date="2020-02" db="EMBL/GenBank/DDBJ databases">
        <authorList>
            <person name="Scholz U."/>
            <person name="Mascher M."/>
            <person name="Fiebig A."/>
        </authorList>
    </citation>
    <scope>NUCLEOTIDE SEQUENCE</scope>
</reference>
<dbReference type="AlphaFoldDB" id="A0A7I8KFT5"/>
<comment type="subcellular location">
    <subcellularLocation>
        <location evidence="1">Membrane</location>
    </subcellularLocation>
</comment>
<keyword evidence="5" id="KW-0249">Electron transport</keyword>
<feature type="transmembrane region" description="Helical" evidence="8">
    <location>
        <begin position="318"/>
        <end position="340"/>
    </location>
</feature>
<evidence type="ECO:0000256" key="2">
    <source>
        <dbReference type="ARBA" id="ARBA00022448"/>
    </source>
</evidence>
<keyword evidence="3 8" id="KW-0812">Transmembrane</keyword>
<dbReference type="EMBL" id="LR746268">
    <property type="protein sequence ID" value="CAA7396649.1"/>
    <property type="molecule type" value="Genomic_DNA"/>
</dbReference>
<keyword evidence="6 8" id="KW-1133">Transmembrane helix</keyword>
<evidence type="ECO:0000256" key="1">
    <source>
        <dbReference type="ARBA" id="ARBA00004370"/>
    </source>
</evidence>
<dbReference type="SMART" id="SM00664">
    <property type="entry name" value="DoH"/>
    <property type="match status" value="1"/>
</dbReference>
<evidence type="ECO:0000313" key="13">
    <source>
        <dbReference type="Proteomes" id="UP000663760"/>
    </source>
</evidence>
<dbReference type="CDD" id="cd09631">
    <property type="entry name" value="DOMON_DOH"/>
    <property type="match status" value="1"/>
</dbReference>
<feature type="transmembrane region" description="Helical" evidence="8">
    <location>
        <begin position="250"/>
        <end position="274"/>
    </location>
</feature>
<accession>A0A7I8KFT5</accession>
<dbReference type="PANTHER" id="PTHR23130:SF171">
    <property type="entry name" value="OS01G0895300 PROTEIN"/>
    <property type="match status" value="1"/>
</dbReference>
<protein>
    <submittedName>
        <fullName evidence="12">Uncharacterized protein</fullName>
    </submittedName>
</protein>
<evidence type="ECO:0000259" key="11">
    <source>
        <dbReference type="PROSITE" id="PS50939"/>
    </source>
</evidence>
<feature type="domain" description="DOMON" evidence="10">
    <location>
        <begin position="68"/>
        <end position="179"/>
    </location>
</feature>
<feature type="transmembrane region" description="Helical" evidence="8">
    <location>
        <begin position="221"/>
        <end position="243"/>
    </location>
</feature>
<dbReference type="PROSITE" id="PS50836">
    <property type="entry name" value="DOMON"/>
    <property type="match status" value="1"/>
</dbReference>
<evidence type="ECO:0000256" key="3">
    <source>
        <dbReference type="ARBA" id="ARBA00022692"/>
    </source>
</evidence>
<keyword evidence="4 9" id="KW-0732">Signal</keyword>
<keyword evidence="2" id="KW-0813">Transport</keyword>
<gene>
    <name evidence="12" type="ORF">SI8410_05007312</name>
</gene>
<evidence type="ECO:0000256" key="7">
    <source>
        <dbReference type="ARBA" id="ARBA00023136"/>
    </source>
</evidence>
<evidence type="ECO:0000256" key="6">
    <source>
        <dbReference type="ARBA" id="ARBA00022989"/>
    </source>
</evidence>
<dbReference type="OrthoDB" id="19261at2759"/>
<feature type="signal peptide" evidence="9">
    <location>
        <begin position="1"/>
        <end position="22"/>
    </location>
</feature>
<dbReference type="GO" id="GO:0016020">
    <property type="term" value="C:membrane"/>
    <property type="evidence" value="ECO:0007669"/>
    <property type="project" value="UniProtKB-SubCell"/>
</dbReference>
<evidence type="ECO:0000256" key="9">
    <source>
        <dbReference type="SAM" id="SignalP"/>
    </source>
</evidence>